<dbReference type="Proteomes" id="UP000016932">
    <property type="component" value="Unassembled WGS sequence"/>
</dbReference>
<dbReference type="GeneID" id="19330133"/>
<feature type="domain" description="Origin recognition complex subunit 4 C-terminal" evidence="7">
    <location>
        <begin position="243"/>
        <end position="361"/>
    </location>
</feature>
<dbReference type="InterPro" id="IPR016527">
    <property type="entry name" value="ORC4"/>
</dbReference>
<dbReference type="VEuPathDB" id="FungiDB:MYCFIDRAFT_108102"/>
<dbReference type="STRING" id="383855.M3AQJ6"/>
<organism evidence="8 9">
    <name type="scientific">Pseudocercospora fijiensis (strain CIRAD86)</name>
    <name type="common">Black leaf streak disease fungus</name>
    <name type="synonym">Mycosphaerella fijiensis</name>
    <dbReference type="NCBI Taxonomy" id="383855"/>
    <lineage>
        <taxon>Eukaryota</taxon>
        <taxon>Fungi</taxon>
        <taxon>Dikarya</taxon>
        <taxon>Ascomycota</taxon>
        <taxon>Pezizomycotina</taxon>
        <taxon>Dothideomycetes</taxon>
        <taxon>Dothideomycetidae</taxon>
        <taxon>Mycosphaerellales</taxon>
        <taxon>Mycosphaerellaceae</taxon>
        <taxon>Pseudocercospora</taxon>
    </lineage>
</organism>
<dbReference type="FunFam" id="3.40.50.300:FF:001597">
    <property type="entry name" value="Origin recognition complex subunit Orc4"/>
    <property type="match status" value="1"/>
</dbReference>
<dbReference type="PIRSF" id="PIRSF007858">
    <property type="entry name" value="ORC4"/>
    <property type="match status" value="1"/>
</dbReference>
<dbReference type="Gene3D" id="3.40.50.300">
    <property type="entry name" value="P-loop containing nucleotide triphosphate hydrolases"/>
    <property type="match status" value="1"/>
</dbReference>
<feature type="non-terminal residue" evidence="8">
    <location>
        <position position="388"/>
    </location>
</feature>
<keyword evidence="4" id="KW-0238">DNA-binding</keyword>
<evidence type="ECO:0000259" key="7">
    <source>
        <dbReference type="Pfam" id="PF14629"/>
    </source>
</evidence>
<dbReference type="RefSeq" id="XP_007930348.1">
    <property type="nucleotide sequence ID" value="XM_007932157.2"/>
</dbReference>
<dbReference type="Pfam" id="PF13191">
    <property type="entry name" value="AAA_16"/>
    <property type="match status" value="1"/>
</dbReference>
<dbReference type="GO" id="GO:0003688">
    <property type="term" value="F:DNA replication origin binding"/>
    <property type="evidence" value="ECO:0007669"/>
    <property type="project" value="TreeGrafter"/>
</dbReference>
<keyword evidence="9" id="KW-1185">Reference proteome</keyword>
<evidence type="ECO:0000256" key="3">
    <source>
        <dbReference type="ARBA" id="ARBA00022705"/>
    </source>
</evidence>
<protein>
    <submittedName>
        <fullName evidence="8">Uncharacterized protein</fullName>
    </submittedName>
</protein>
<dbReference type="EMBL" id="KB446562">
    <property type="protein sequence ID" value="EME79697.1"/>
    <property type="molecule type" value="Genomic_DNA"/>
</dbReference>
<dbReference type="Pfam" id="PF14629">
    <property type="entry name" value="ORC4_C"/>
    <property type="match status" value="1"/>
</dbReference>
<dbReference type="HOGENOM" id="CLU_007115_0_2_1"/>
<dbReference type="InterPro" id="IPR027417">
    <property type="entry name" value="P-loop_NTPase"/>
</dbReference>
<keyword evidence="3" id="KW-0235">DNA replication</keyword>
<keyword evidence="5" id="KW-0539">Nucleus</keyword>
<feature type="non-terminal residue" evidence="8">
    <location>
        <position position="1"/>
    </location>
</feature>
<dbReference type="PANTHER" id="PTHR12087:SF0">
    <property type="entry name" value="ORIGIN RECOGNITION COMPLEX SUBUNIT 4"/>
    <property type="match status" value="1"/>
</dbReference>
<evidence type="ECO:0000256" key="2">
    <source>
        <dbReference type="ARBA" id="ARBA00005334"/>
    </source>
</evidence>
<dbReference type="InterPro" id="IPR041664">
    <property type="entry name" value="AAA_16"/>
</dbReference>
<evidence type="ECO:0000313" key="9">
    <source>
        <dbReference type="Proteomes" id="UP000016932"/>
    </source>
</evidence>
<proteinExistence type="inferred from homology"/>
<evidence type="ECO:0000259" key="6">
    <source>
        <dbReference type="Pfam" id="PF13191"/>
    </source>
</evidence>
<evidence type="ECO:0000313" key="8">
    <source>
        <dbReference type="EMBL" id="EME79697.1"/>
    </source>
</evidence>
<dbReference type="AlphaFoldDB" id="M3AQJ6"/>
<dbReference type="PANTHER" id="PTHR12087">
    <property type="entry name" value="ORIGIN RECOGNITION COMPLEX SUBUNIT 4"/>
    <property type="match status" value="1"/>
</dbReference>
<evidence type="ECO:0000256" key="1">
    <source>
        <dbReference type="ARBA" id="ARBA00004123"/>
    </source>
</evidence>
<comment type="subcellular location">
    <subcellularLocation>
        <location evidence="1">Nucleus</location>
    </subcellularLocation>
</comment>
<dbReference type="KEGG" id="pfj:MYCFIDRAFT_108102"/>
<dbReference type="OrthoDB" id="343623at2759"/>
<gene>
    <name evidence="8" type="ORF">MYCFIDRAFT_108102</name>
</gene>
<dbReference type="GO" id="GO:0005664">
    <property type="term" value="C:nuclear origin of replication recognition complex"/>
    <property type="evidence" value="ECO:0007669"/>
    <property type="project" value="TreeGrafter"/>
</dbReference>
<comment type="similarity">
    <text evidence="2">Belongs to the ORC4 family.</text>
</comment>
<name>M3AQJ6_PSEFD</name>
<dbReference type="InterPro" id="IPR032705">
    <property type="entry name" value="ORC4_C"/>
</dbReference>
<dbReference type="SUPFAM" id="SSF52540">
    <property type="entry name" value="P-loop containing nucleoside triphosphate hydrolases"/>
    <property type="match status" value="1"/>
</dbReference>
<dbReference type="eggNOG" id="KOG2228">
    <property type="taxonomic scope" value="Eukaryota"/>
</dbReference>
<accession>M3AQJ6</accession>
<dbReference type="GO" id="GO:0006270">
    <property type="term" value="P:DNA replication initiation"/>
    <property type="evidence" value="ECO:0007669"/>
    <property type="project" value="TreeGrafter"/>
</dbReference>
<evidence type="ECO:0000256" key="5">
    <source>
        <dbReference type="ARBA" id="ARBA00023242"/>
    </source>
</evidence>
<evidence type="ECO:0000256" key="4">
    <source>
        <dbReference type="ARBA" id="ARBA00023125"/>
    </source>
</evidence>
<feature type="domain" description="Orc1-like AAA ATPase" evidence="6">
    <location>
        <begin position="20"/>
        <end position="174"/>
    </location>
</feature>
<sequence length="388" mass="42681">QKIVLEKATKKRPTTLANLDDEYSKVSTLIEQTVTAGESNSMLLIGARGSGKTALVDQILREQAAKHAADFHAVRLNGFIHTDDKIALREIWRQLGREMELDEDEGTSKNYADTMTRLLALLSHPTEVGLETDQVSKSVIFVLDEFELFAGHPRQTLLYNLFDIAQSRKAPIAVLGLTTRVDVAESLEKRVKSRFSHRYVHLSMAKSLQGFESICRSAMTISSEDLTADETDILDVSTEALKFQPVAAWNADILEHFSNSMSIASLQAPDSKLSLLYSLSTLQLALTICAARLTNIYHTEVISFALAYEEYKVLASKARLQASASGAIATTKVWGKEVAKGAWDQLIDVGLVMEDGRTGGTGRVDVALEEIGMSGVDLGAWGRWCKEI</sequence>
<reference evidence="8 9" key="1">
    <citation type="journal article" date="2012" name="PLoS Pathog.">
        <title>Diverse lifestyles and strategies of plant pathogenesis encoded in the genomes of eighteen Dothideomycetes fungi.</title>
        <authorList>
            <person name="Ohm R.A."/>
            <person name="Feau N."/>
            <person name="Henrissat B."/>
            <person name="Schoch C.L."/>
            <person name="Horwitz B.A."/>
            <person name="Barry K.W."/>
            <person name="Condon B.J."/>
            <person name="Copeland A.C."/>
            <person name="Dhillon B."/>
            <person name="Glaser F."/>
            <person name="Hesse C.N."/>
            <person name="Kosti I."/>
            <person name="LaButti K."/>
            <person name="Lindquist E.A."/>
            <person name="Lucas S."/>
            <person name="Salamov A.A."/>
            <person name="Bradshaw R.E."/>
            <person name="Ciuffetti L."/>
            <person name="Hamelin R.C."/>
            <person name="Kema G.H.J."/>
            <person name="Lawrence C."/>
            <person name="Scott J.A."/>
            <person name="Spatafora J.W."/>
            <person name="Turgeon B.G."/>
            <person name="de Wit P.J.G.M."/>
            <person name="Zhong S."/>
            <person name="Goodwin S.B."/>
            <person name="Grigoriev I.V."/>
        </authorList>
    </citation>
    <scope>NUCLEOTIDE SEQUENCE [LARGE SCALE GENOMIC DNA]</scope>
    <source>
        <strain evidence="8 9">CIRAD86</strain>
    </source>
</reference>